<dbReference type="InterPro" id="IPR001750">
    <property type="entry name" value="ND/Mrp_TM"/>
</dbReference>
<feature type="transmembrane region" description="Helical" evidence="5">
    <location>
        <begin position="357"/>
        <end position="380"/>
    </location>
</feature>
<keyword evidence="5" id="KW-0813">Transport</keyword>
<feature type="transmembrane region" description="Helical" evidence="5">
    <location>
        <begin position="85"/>
        <end position="103"/>
    </location>
</feature>
<comment type="function">
    <text evidence="5">NDH-1 shuttles electrons from NADH, via FMN and iron-sulfur (Fe-S) centers, to quinones in the respiratory chain. The immediate electron acceptor for the enzyme in this species is believed to be a menaquinone. Couples the redox reaction to proton translocation (for every two electrons transferred, four hydrogen ions are translocated across the cytoplasmic membrane), and thus conserves the redox energy in a proton gradient.</text>
</comment>
<dbReference type="PANTHER" id="PTHR22773">
    <property type="entry name" value="NADH DEHYDROGENASE"/>
    <property type="match status" value="1"/>
</dbReference>
<feature type="transmembrane region" description="Helical" evidence="5">
    <location>
        <begin position="413"/>
        <end position="436"/>
    </location>
</feature>
<keyword evidence="5" id="KW-0874">Quinone</keyword>
<keyword evidence="5" id="KW-1003">Cell membrane</keyword>
<feature type="transmembrane region" description="Helical" evidence="5">
    <location>
        <begin position="236"/>
        <end position="261"/>
    </location>
</feature>
<feature type="transmembrane region" description="Helical" evidence="5">
    <location>
        <begin position="194"/>
        <end position="216"/>
    </location>
</feature>
<keyword evidence="3 5" id="KW-1133">Transmembrane helix</keyword>
<accession>A0ABX1JYK6</accession>
<feature type="transmembrane region" description="Helical" evidence="5">
    <location>
        <begin position="162"/>
        <end position="182"/>
    </location>
</feature>
<feature type="transmembrane region" description="Helical" evidence="5">
    <location>
        <begin position="12"/>
        <end position="34"/>
    </location>
</feature>
<feature type="transmembrane region" description="Helical" evidence="5">
    <location>
        <begin position="332"/>
        <end position="351"/>
    </location>
</feature>
<dbReference type="EC" id="7.1.1.-" evidence="5"/>
<evidence type="ECO:0000256" key="2">
    <source>
        <dbReference type="ARBA" id="ARBA00022692"/>
    </source>
</evidence>
<evidence type="ECO:0000313" key="8">
    <source>
        <dbReference type="EMBL" id="NKY39415.1"/>
    </source>
</evidence>
<evidence type="ECO:0000313" key="9">
    <source>
        <dbReference type="Proteomes" id="UP000777774"/>
    </source>
</evidence>
<feature type="transmembrane region" description="Helical" evidence="5">
    <location>
        <begin position="46"/>
        <end position="65"/>
    </location>
</feature>
<proteinExistence type="inferred from homology"/>
<feature type="transmembrane region" description="Helical" evidence="5">
    <location>
        <begin position="530"/>
        <end position="548"/>
    </location>
</feature>
<gene>
    <name evidence="5 8" type="primary">nuoN</name>
    <name evidence="8" type="ORF">HGA02_07690</name>
</gene>
<dbReference type="EMBL" id="JAAXOY010000146">
    <property type="protein sequence ID" value="NKY39415.1"/>
    <property type="molecule type" value="Genomic_DNA"/>
</dbReference>
<evidence type="ECO:0000256" key="1">
    <source>
        <dbReference type="ARBA" id="ARBA00004127"/>
    </source>
</evidence>
<keyword evidence="5" id="KW-0520">NAD</keyword>
<feature type="domain" description="NADH:quinone oxidoreductase/Mrp antiporter transmembrane" evidence="7">
    <location>
        <begin position="156"/>
        <end position="460"/>
    </location>
</feature>
<feature type="transmembrane region" description="Helical" evidence="5">
    <location>
        <begin position="448"/>
        <end position="468"/>
    </location>
</feature>
<keyword evidence="9" id="KW-1185">Reference proteome</keyword>
<keyword evidence="2 5" id="KW-0812">Transmembrane</keyword>
<evidence type="ECO:0000259" key="7">
    <source>
        <dbReference type="Pfam" id="PF00361"/>
    </source>
</evidence>
<dbReference type="Proteomes" id="UP000777774">
    <property type="component" value="Unassembled WGS sequence"/>
</dbReference>
<name>A0ABX1JYK6_9CELL</name>
<reference evidence="8 9" key="1">
    <citation type="submission" date="2020-04" db="EMBL/GenBank/DDBJ databases">
        <title>MicrobeNet Type strains.</title>
        <authorList>
            <person name="Nicholson A.C."/>
        </authorList>
    </citation>
    <scope>NUCLEOTIDE SEQUENCE [LARGE SCALE GENOMIC DNA]</scope>
    <source>
        <strain evidence="8 9">ATCC BAA-787</strain>
    </source>
</reference>
<sequence length="564" mass="57874">MNAFTAPEIPWSLLSPALIVLLAAVAGVLVEAFVPARVRRPVQVTLGLAAPAAALVAVAALWSGVASDGGTAVVGGSLIVDGPTLVLQGTIALLALLSILVVADRTDTGEDAFAPSAAAVPSSDYEELARRRGLQQTEVYPLLLFAVGGMLIFPAAGDLLTLFVALEVLSLPLYLLTGMARRRRLLSQEAAMKYFLLGAFASAIMLFGIGLLYGYSGSLRYSEIADQALQVTGVDGLLLVGAVLVLTGLLFKVGAVPFHMWTPDVYQGAPTPITGFMAACTKVAAFGALLRLVYVVLPDLEWDLSVVLWTVAIATMVVGTVAALVQTDVKRILAYSSIAHAGFILTGIVALDESAIPAVLFYLLAYGAATIGAFGIVWLVRERSSGTGDEPGPVLGEATRLSQWTGLGRTNPLLAVTFALFLLSFAGIPLTAGFIGKFAVFSAAVEGGAWPLAVVGVLSSAAAAFFYVRIIVLMFFGGAGDGADEVTGGAAATVADEPVEAPTPAGTTATATLVEKATATTTTVVGSEGFAVVAIAVCAVLTVVLGIVPSPVLDLIGDVAQLLP</sequence>
<keyword evidence="4 5" id="KW-0472">Membrane</keyword>
<dbReference type="NCBIfam" id="TIGR01770">
    <property type="entry name" value="NDH_I_N"/>
    <property type="match status" value="1"/>
</dbReference>
<dbReference type="InterPro" id="IPR010096">
    <property type="entry name" value="NADH-Q_OxRdtase_suN/2"/>
</dbReference>
<comment type="caution">
    <text evidence="8">The sequence shown here is derived from an EMBL/GenBank/DDBJ whole genome shotgun (WGS) entry which is preliminary data.</text>
</comment>
<comment type="subcellular location">
    <subcellularLocation>
        <location evidence="5">Cell membrane</location>
        <topology evidence="5">Multi-pass membrane protein</topology>
    </subcellularLocation>
    <subcellularLocation>
        <location evidence="1">Endomembrane system</location>
        <topology evidence="1">Multi-pass membrane protein</topology>
    </subcellularLocation>
    <subcellularLocation>
        <location evidence="6">Membrane</location>
        <topology evidence="6">Multi-pass membrane protein</topology>
    </subcellularLocation>
</comment>
<dbReference type="NCBIfam" id="NF004441">
    <property type="entry name" value="PRK05777.1-4"/>
    <property type="match status" value="1"/>
</dbReference>
<dbReference type="RefSeq" id="WP_168678529.1">
    <property type="nucleotide sequence ID" value="NZ_JAAXOY010000146.1"/>
</dbReference>
<evidence type="ECO:0000256" key="3">
    <source>
        <dbReference type="ARBA" id="ARBA00022989"/>
    </source>
</evidence>
<evidence type="ECO:0000256" key="5">
    <source>
        <dbReference type="HAMAP-Rule" id="MF_00445"/>
    </source>
</evidence>
<comment type="catalytic activity">
    <reaction evidence="5">
        <text>a quinone + NADH + 5 H(+)(in) = a quinol + NAD(+) + 4 H(+)(out)</text>
        <dbReference type="Rhea" id="RHEA:57888"/>
        <dbReference type="ChEBI" id="CHEBI:15378"/>
        <dbReference type="ChEBI" id="CHEBI:24646"/>
        <dbReference type="ChEBI" id="CHEBI:57540"/>
        <dbReference type="ChEBI" id="CHEBI:57945"/>
        <dbReference type="ChEBI" id="CHEBI:132124"/>
    </reaction>
</comment>
<comment type="subunit">
    <text evidence="5">NDH-1 is composed of 14 different subunits. Subunits NuoA, H, J, K, L, M, N constitute the membrane sector of the complex.</text>
</comment>
<feature type="transmembrane region" description="Helical" evidence="5">
    <location>
        <begin position="306"/>
        <end position="325"/>
    </location>
</feature>
<protein>
    <recommendedName>
        <fullName evidence="5">NADH-quinone oxidoreductase subunit N</fullName>
        <ecNumber evidence="5">7.1.1.-</ecNumber>
    </recommendedName>
    <alternativeName>
        <fullName evidence="5">NADH dehydrogenase I subunit N</fullName>
    </alternativeName>
    <alternativeName>
        <fullName evidence="5">NDH-1 subunit N</fullName>
    </alternativeName>
</protein>
<feature type="transmembrane region" description="Helical" evidence="5">
    <location>
        <begin position="139"/>
        <end position="156"/>
    </location>
</feature>
<dbReference type="Pfam" id="PF00361">
    <property type="entry name" value="Proton_antipo_M"/>
    <property type="match status" value="1"/>
</dbReference>
<comment type="similarity">
    <text evidence="5">Belongs to the complex I subunit 2 family.</text>
</comment>
<keyword evidence="5" id="KW-1278">Translocase</keyword>
<feature type="transmembrane region" description="Helical" evidence="5">
    <location>
        <begin position="273"/>
        <end position="294"/>
    </location>
</feature>
<organism evidence="8 9">
    <name type="scientific">Cellulomonas septica</name>
    <dbReference type="NCBI Taxonomy" id="285080"/>
    <lineage>
        <taxon>Bacteria</taxon>
        <taxon>Bacillati</taxon>
        <taxon>Actinomycetota</taxon>
        <taxon>Actinomycetes</taxon>
        <taxon>Micrococcales</taxon>
        <taxon>Cellulomonadaceae</taxon>
        <taxon>Cellulomonas</taxon>
    </lineage>
</organism>
<dbReference type="GO" id="GO:0016491">
    <property type="term" value="F:oxidoreductase activity"/>
    <property type="evidence" value="ECO:0007669"/>
    <property type="project" value="UniProtKB-KW"/>
</dbReference>
<evidence type="ECO:0000256" key="4">
    <source>
        <dbReference type="ARBA" id="ARBA00023136"/>
    </source>
</evidence>
<evidence type="ECO:0000256" key="6">
    <source>
        <dbReference type="RuleBase" id="RU000320"/>
    </source>
</evidence>
<dbReference type="HAMAP" id="MF_00445">
    <property type="entry name" value="NDH1_NuoN_1"/>
    <property type="match status" value="1"/>
</dbReference>
<keyword evidence="8" id="KW-0560">Oxidoreductase</keyword>